<dbReference type="GO" id="GO:0005737">
    <property type="term" value="C:cytoplasm"/>
    <property type="evidence" value="ECO:0007669"/>
    <property type="project" value="TreeGrafter"/>
</dbReference>
<name>A0A0M7BCW4_9RHOB</name>
<comment type="similarity">
    <text evidence="4">Belongs to the trans-sulfuration enzymes family.</text>
</comment>
<dbReference type="SUPFAM" id="SSF53383">
    <property type="entry name" value="PLP-dependent transferases"/>
    <property type="match status" value="1"/>
</dbReference>
<dbReference type="STRING" id="313367.JSE7799_02961"/>
<dbReference type="CDD" id="cd00614">
    <property type="entry name" value="CGS_like"/>
    <property type="match status" value="1"/>
</dbReference>
<dbReference type="EC" id="4.4.1.11" evidence="5"/>
<protein>
    <submittedName>
        <fullName evidence="5">Methionine gamma-lyase</fullName>
        <ecNumber evidence="5">4.4.1.11</ecNumber>
    </submittedName>
</protein>
<evidence type="ECO:0000313" key="6">
    <source>
        <dbReference type="Proteomes" id="UP000049455"/>
    </source>
</evidence>
<dbReference type="Gene3D" id="3.40.640.10">
    <property type="entry name" value="Type I PLP-dependent aspartate aminotransferase-like (Major domain)"/>
    <property type="match status" value="1"/>
</dbReference>
<keyword evidence="2 3" id="KW-0663">Pyridoxal phosphate</keyword>
<dbReference type="PANTHER" id="PTHR11808:SF80">
    <property type="entry name" value="CYSTATHIONINE GAMMA-LYASE"/>
    <property type="match status" value="1"/>
</dbReference>
<dbReference type="Gene3D" id="3.90.1150.10">
    <property type="entry name" value="Aspartate Aminotransferase, domain 1"/>
    <property type="match status" value="1"/>
</dbReference>
<comment type="cofactor">
    <cofactor evidence="1 4">
        <name>pyridoxal 5'-phosphate</name>
        <dbReference type="ChEBI" id="CHEBI:597326"/>
    </cofactor>
</comment>
<dbReference type="GO" id="GO:0018826">
    <property type="term" value="F:methionine gamma-lyase activity"/>
    <property type="evidence" value="ECO:0007669"/>
    <property type="project" value="UniProtKB-EC"/>
</dbReference>
<evidence type="ECO:0000256" key="3">
    <source>
        <dbReference type="PIRSR" id="PIRSR001434-2"/>
    </source>
</evidence>
<dbReference type="AlphaFoldDB" id="A0A0M7BCW4"/>
<evidence type="ECO:0000313" key="5">
    <source>
        <dbReference type="EMBL" id="CUH40231.1"/>
    </source>
</evidence>
<evidence type="ECO:0000256" key="1">
    <source>
        <dbReference type="ARBA" id="ARBA00001933"/>
    </source>
</evidence>
<evidence type="ECO:0000256" key="4">
    <source>
        <dbReference type="RuleBase" id="RU362118"/>
    </source>
</evidence>
<dbReference type="PIRSF" id="PIRSF001434">
    <property type="entry name" value="CGS"/>
    <property type="match status" value="1"/>
</dbReference>
<dbReference type="RefSeq" id="WP_055664298.1">
    <property type="nucleotide sequence ID" value="NZ_CYPR01000199.1"/>
</dbReference>
<dbReference type="Proteomes" id="UP000049455">
    <property type="component" value="Unassembled WGS sequence"/>
</dbReference>
<proteinExistence type="inferred from homology"/>
<gene>
    <name evidence="5" type="primary">mdeA_2</name>
    <name evidence="5" type="ORF">JSE7799_02961</name>
</gene>
<dbReference type="InterPro" id="IPR015424">
    <property type="entry name" value="PyrdxlP-dep_Trfase"/>
</dbReference>
<feature type="modified residue" description="N6-(pyridoxal phosphate)lysine" evidence="3">
    <location>
        <position position="207"/>
    </location>
</feature>
<dbReference type="PANTHER" id="PTHR11808">
    <property type="entry name" value="TRANS-SULFURATION ENZYME FAMILY MEMBER"/>
    <property type="match status" value="1"/>
</dbReference>
<dbReference type="GO" id="GO:0019346">
    <property type="term" value="P:transsulfuration"/>
    <property type="evidence" value="ECO:0007669"/>
    <property type="project" value="InterPro"/>
</dbReference>
<dbReference type="OrthoDB" id="9805807at2"/>
<sequence>MTSDPDIPADFATILTEDSDTGGAAVPPITQTSLFTFDSVDAMEAAFRAPERNPIYTRGMNPTVRAFEKKLAAIERAEDARGFASGMGAISATLLGLLHAGDRVVCVNNVYPDAYRLMTGLMARMGVETVFVDGTDIAAVQGAVKGAKLLYLESPTSMTFDVLDLPSLAAIARAAGAISVIDNSWASPAFQRPIEHGVDLVLHSASKYLSGHSDTVAGVVCGRADLIAQINRVAYPSLGAKLSPFDAWLLIRGMRTLPLRMRQHHCSGLEVATRLAGHPAVSEMRHPGVGGTLDGSTLSGWSSLFAFRMQSPKAARRFCDALRLVRLGVSWGGHESLAFPTQLGLIQPGLTNSFHAFGVSDDMVRLHVGLEDVEDIWRDIEHALEISEAPGEA</sequence>
<dbReference type="InterPro" id="IPR015421">
    <property type="entry name" value="PyrdxlP-dep_Trfase_major"/>
</dbReference>
<dbReference type="EMBL" id="CYPR01000199">
    <property type="protein sequence ID" value="CUH40231.1"/>
    <property type="molecule type" value="Genomic_DNA"/>
</dbReference>
<dbReference type="Pfam" id="PF01053">
    <property type="entry name" value="Cys_Met_Meta_PP"/>
    <property type="match status" value="1"/>
</dbReference>
<dbReference type="NCBIfam" id="NF004627">
    <property type="entry name" value="PRK05968.1"/>
    <property type="match status" value="1"/>
</dbReference>
<dbReference type="GO" id="GO:0030170">
    <property type="term" value="F:pyridoxal phosphate binding"/>
    <property type="evidence" value="ECO:0007669"/>
    <property type="project" value="InterPro"/>
</dbReference>
<dbReference type="InterPro" id="IPR015422">
    <property type="entry name" value="PyrdxlP-dep_Trfase_small"/>
</dbReference>
<evidence type="ECO:0000256" key="2">
    <source>
        <dbReference type="ARBA" id="ARBA00022898"/>
    </source>
</evidence>
<keyword evidence="6" id="KW-1185">Reference proteome</keyword>
<keyword evidence="5" id="KW-0456">Lyase</keyword>
<dbReference type="InterPro" id="IPR000277">
    <property type="entry name" value="Cys/Met-Metab_PyrdxlP-dep_enz"/>
</dbReference>
<dbReference type="FunFam" id="3.40.640.10:FF:000046">
    <property type="entry name" value="Cystathionine gamma-lyase"/>
    <property type="match status" value="1"/>
</dbReference>
<organism evidence="5 6">
    <name type="scientific">Jannaschia seosinensis</name>
    <dbReference type="NCBI Taxonomy" id="313367"/>
    <lineage>
        <taxon>Bacteria</taxon>
        <taxon>Pseudomonadati</taxon>
        <taxon>Pseudomonadota</taxon>
        <taxon>Alphaproteobacteria</taxon>
        <taxon>Rhodobacterales</taxon>
        <taxon>Roseobacteraceae</taxon>
        <taxon>Jannaschia</taxon>
    </lineage>
</organism>
<accession>A0A0M7BCW4</accession>
<reference evidence="5 6" key="1">
    <citation type="submission" date="2015-09" db="EMBL/GenBank/DDBJ databases">
        <authorList>
            <person name="Jackson K.R."/>
            <person name="Lunt B.L."/>
            <person name="Fisher J.N.B."/>
            <person name="Gardner A.V."/>
            <person name="Bailey M.E."/>
            <person name="Deus L.M."/>
            <person name="Earl A.S."/>
            <person name="Gibby P.D."/>
            <person name="Hartmann K.A."/>
            <person name="Liu J.E."/>
            <person name="Manci A.M."/>
            <person name="Nielsen D.A."/>
            <person name="Solomon M.B."/>
            <person name="Breakwell D.P."/>
            <person name="Burnett S.H."/>
            <person name="Grose J.H."/>
        </authorList>
    </citation>
    <scope>NUCLEOTIDE SEQUENCE [LARGE SCALE GENOMIC DNA]</scope>
    <source>
        <strain evidence="5 6">CECT 7799</strain>
    </source>
</reference>